<evidence type="ECO:0000313" key="4">
    <source>
        <dbReference type="Proteomes" id="UP001633002"/>
    </source>
</evidence>
<proteinExistence type="predicted"/>
<organism evidence="3 4">
    <name type="scientific">Riccia sorocarpa</name>
    <dbReference type="NCBI Taxonomy" id="122646"/>
    <lineage>
        <taxon>Eukaryota</taxon>
        <taxon>Viridiplantae</taxon>
        <taxon>Streptophyta</taxon>
        <taxon>Embryophyta</taxon>
        <taxon>Marchantiophyta</taxon>
        <taxon>Marchantiopsida</taxon>
        <taxon>Marchantiidae</taxon>
        <taxon>Marchantiales</taxon>
        <taxon>Ricciaceae</taxon>
        <taxon>Riccia</taxon>
    </lineage>
</organism>
<feature type="region of interest" description="Disordered" evidence="1">
    <location>
        <begin position="201"/>
        <end position="269"/>
    </location>
</feature>
<evidence type="ECO:0000313" key="3">
    <source>
        <dbReference type="EMBL" id="KAL3681365.1"/>
    </source>
</evidence>
<feature type="compositionally biased region" description="Polar residues" evidence="1">
    <location>
        <begin position="113"/>
        <end position="124"/>
    </location>
</feature>
<feature type="compositionally biased region" description="Low complexity" evidence="1">
    <location>
        <begin position="238"/>
        <end position="248"/>
    </location>
</feature>
<name>A0ABD3GTE5_9MARC</name>
<dbReference type="EMBL" id="JBJQOH010000007">
    <property type="protein sequence ID" value="KAL3681365.1"/>
    <property type="molecule type" value="Genomic_DNA"/>
</dbReference>
<evidence type="ECO:0000256" key="1">
    <source>
        <dbReference type="SAM" id="MobiDB-lite"/>
    </source>
</evidence>
<protein>
    <submittedName>
        <fullName evidence="3">Uncharacterized protein</fullName>
    </submittedName>
</protein>
<dbReference type="AlphaFoldDB" id="A0ABD3GTE5"/>
<dbReference type="Proteomes" id="UP001633002">
    <property type="component" value="Unassembled WGS sequence"/>
</dbReference>
<evidence type="ECO:0000256" key="2">
    <source>
        <dbReference type="SAM" id="SignalP"/>
    </source>
</evidence>
<feature type="region of interest" description="Disordered" evidence="1">
    <location>
        <begin position="98"/>
        <end position="124"/>
    </location>
</feature>
<feature type="compositionally biased region" description="Low complexity" evidence="1">
    <location>
        <begin position="212"/>
        <end position="221"/>
    </location>
</feature>
<sequence>MTGFFQTAFMFVVELVSGYKEEKEEPECLSPTSEASTADQQVDIGSIDLVLPEVSFSSTAEFPKVVDVEIKIEQPSEFQESGGCLSAIRQCDILESPETANSEQSLPADPFSEVSQRHFSTPSTRPVVTCSDIEVVSGFFSRNIGHLYASSSVVQCEDISSYLKELMSFAGTVPPSIHDEQDVHTLAPEDDVNSTAFPTQTIVESEDEPSLSVDTVSTTETVESEDEPSLGGEGNANSTSGSVSGSTSQTLELRSEDDQSSYCFRQEEDLPWLNRDIPVEAQGMNRVRFSL</sequence>
<accession>A0ABD3GTE5</accession>
<gene>
    <name evidence="3" type="ORF">R1sor_024321</name>
</gene>
<feature type="signal peptide" evidence="2">
    <location>
        <begin position="1"/>
        <end position="18"/>
    </location>
</feature>
<reference evidence="3 4" key="1">
    <citation type="submission" date="2024-09" db="EMBL/GenBank/DDBJ databases">
        <title>Chromosome-scale assembly of Riccia sorocarpa.</title>
        <authorList>
            <person name="Paukszto L."/>
        </authorList>
    </citation>
    <scope>NUCLEOTIDE SEQUENCE [LARGE SCALE GENOMIC DNA]</scope>
    <source>
        <strain evidence="3">LP-2024</strain>
        <tissue evidence="3">Aerial parts of the thallus</tissue>
    </source>
</reference>
<comment type="caution">
    <text evidence="3">The sequence shown here is derived from an EMBL/GenBank/DDBJ whole genome shotgun (WGS) entry which is preliminary data.</text>
</comment>
<keyword evidence="2" id="KW-0732">Signal</keyword>
<feature type="chain" id="PRO_5044838307" evidence="2">
    <location>
        <begin position="19"/>
        <end position="291"/>
    </location>
</feature>
<keyword evidence="4" id="KW-1185">Reference proteome</keyword>